<dbReference type="EMBL" id="JBGBPQ010000006">
    <property type="protein sequence ID" value="KAL1522484.1"/>
    <property type="molecule type" value="Genomic_DNA"/>
</dbReference>
<dbReference type="InterPro" id="IPR000253">
    <property type="entry name" value="FHA_dom"/>
</dbReference>
<proteinExistence type="predicted"/>
<feature type="domain" description="FHA" evidence="2">
    <location>
        <begin position="213"/>
        <end position="267"/>
    </location>
</feature>
<dbReference type="SUPFAM" id="SSF49879">
    <property type="entry name" value="SMAD/FHA domain"/>
    <property type="match status" value="1"/>
</dbReference>
<evidence type="ECO:0000256" key="1">
    <source>
        <dbReference type="SAM" id="MobiDB-lite"/>
    </source>
</evidence>
<name>A0AB34JLQ5_PRYPA</name>
<comment type="caution">
    <text evidence="3">The sequence shown here is derived from an EMBL/GenBank/DDBJ whole genome shotgun (WGS) entry which is preliminary data.</text>
</comment>
<gene>
    <name evidence="3" type="ORF">AB1Y20_017472</name>
</gene>
<dbReference type="PANTHER" id="PTHR23308">
    <property type="entry name" value="NUCLEAR INHIBITOR OF PROTEIN PHOSPHATASE-1"/>
    <property type="match status" value="1"/>
</dbReference>
<organism evidence="3 4">
    <name type="scientific">Prymnesium parvum</name>
    <name type="common">Toxic golden alga</name>
    <dbReference type="NCBI Taxonomy" id="97485"/>
    <lineage>
        <taxon>Eukaryota</taxon>
        <taxon>Haptista</taxon>
        <taxon>Haptophyta</taxon>
        <taxon>Prymnesiophyceae</taxon>
        <taxon>Prymnesiales</taxon>
        <taxon>Prymnesiaceae</taxon>
        <taxon>Prymnesium</taxon>
    </lineage>
</organism>
<dbReference type="SMART" id="SM00240">
    <property type="entry name" value="FHA"/>
    <property type="match status" value="1"/>
</dbReference>
<evidence type="ECO:0000313" key="3">
    <source>
        <dbReference type="EMBL" id="KAL1522484.1"/>
    </source>
</evidence>
<dbReference type="Proteomes" id="UP001515480">
    <property type="component" value="Unassembled WGS sequence"/>
</dbReference>
<protein>
    <recommendedName>
        <fullName evidence="2">FHA domain-containing protein</fullName>
    </recommendedName>
</protein>
<sequence length="304" mass="32114">MPRTTRGIATLVSAQRILASEDAKHVPHTPHAPSPLSAKPLPSPPLVSDVRPATEHDSVTAAWQRSAHLAPPSKRPAEGSLPSTLQQRRRLKAPEKARPGVGHWSGAPGVQLERQLSLLHRAQLEASQLEHEAAMGRGWREGGMEVPGGEKNGGDDEVVGGDTGGDEDIAKDGVTAEPTLLLQLLPANAGCAEGCTAVHLHLPASITLPSSPCVLGRAEECTVQLDAARHKGMVSRRHCALTRGAGGAWEVEDLSSRNGTFVNGRRLSRSAPRATLDDGDVLHLGTLRGDCVSDACYLVSRLLT</sequence>
<dbReference type="Pfam" id="PF00498">
    <property type="entry name" value="FHA"/>
    <property type="match status" value="1"/>
</dbReference>
<dbReference type="Gene3D" id="2.60.200.20">
    <property type="match status" value="1"/>
</dbReference>
<reference evidence="3 4" key="1">
    <citation type="journal article" date="2024" name="Science">
        <title>Giant polyketide synthase enzymes in the biosynthesis of giant marine polyether toxins.</title>
        <authorList>
            <person name="Fallon T.R."/>
            <person name="Shende V.V."/>
            <person name="Wierzbicki I.H."/>
            <person name="Pendleton A.L."/>
            <person name="Watervoot N.F."/>
            <person name="Auber R.P."/>
            <person name="Gonzalez D.J."/>
            <person name="Wisecaver J.H."/>
            <person name="Moore B.S."/>
        </authorList>
    </citation>
    <scope>NUCLEOTIDE SEQUENCE [LARGE SCALE GENOMIC DNA]</scope>
    <source>
        <strain evidence="3 4">12B1</strain>
    </source>
</reference>
<dbReference type="CDD" id="cd00060">
    <property type="entry name" value="FHA"/>
    <property type="match status" value="1"/>
</dbReference>
<feature type="region of interest" description="Disordered" evidence="1">
    <location>
        <begin position="23"/>
        <end position="107"/>
    </location>
</feature>
<evidence type="ECO:0000313" key="4">
    <source>
        <dbReference type="Proteomes" id="UP001515480"/>
    </source>
</evidence>
<accession>A0AB34JLQ5</accession>
<evidence type="ECO:0000259" key="2">
    <source>
        <dbReference type="PROSITE" id="PS50006"/>
    </source>
</evidence>
<dbReference type="PROSITE" id="PS50006">
    <property type="entry name" value="FHA_DOMAIN"/>
    <property type="match status" value="1"/>
</dbReference>
<dbReference type="InterPro" id="IPR050923">
    <property type="entry name" value="Cell_Proc_Reg/RNA_Proc"/>
</dbReference>
<dbReference type="AlphaFoldDB" id="A0AB34JLQ5"/>
<keyword evidence="4" id="KW-1185">Reference proteome</keyword>
<dbReference type="InterPro" id="IPR008984">
    <property type="entry name" value="SMAD_FHA_dom_sf"/>
</dbReference>